<feature type="transmembrane region" description="Helical" evidence="1">
    <location>
        <begin position="290"/>
        <end position="308"/>
    </location>
</feature>
<gene>
    <name evidence="2" type="ORF">H9723_11850</name>
</gene>
<dbReference type="PANTHER" id="PTHR37422:SF23">
    <property type="entry name" value="TEICHURONIC ACID BIOSYNTHESIS PROTEIN TUAE"/>
    <property type="match status" value="1"/>
</dbReference>
<keyword evidence="1" id="KW-0472">Membrane</keyword>
<feature type="transmembrane region" description="Helical" evidence="1">
    <location>
        <begin position="218"/>
        <end position="236"/>
    </location>
</feature>
<keyword evidence="1" id="KW-1133">Transmembrane helix</keyword>
<keyword evidence="2" id="KW-0436">Ligase</keyword>
<organism evidence="2 3">
    <name type="scientific">Candidatus Mediterraneibacter stercoravium</name>
    <dbReference type="NCBI Taxonomy" id="2838685"/>
    <lineage>
        <taxon>Bacteria</taxon>
        <taxon>Bacillati</taxon>
        <taxon>Bacillota</taxon>
        <taxon>Clostridia</taxon>
        <taxon>Lachnospirales</taxon>
        <taxon>Lachnospiraceae</taxon>
        <taxon>Mediterraneibacter</taxon>
    </lineage>
</organism>
<protein>
    <submittedName>
        <fullName evidence="2">O-antigen ligase family protein</fullName>
    </submittedName>
</protein>
<feature type="transmembrane region" description="Helical" evidence="1">
    <location>
        <begin position="12"/>
        <end position="30"/>
    </location>
</feature>
<evidence type="ECO:0000313" key="2">
    <source>
        <dbReference type="EMBL" id="HIZ75915.1"/>
    </source>
</evidence>
<feature type="transmembrane region" description="Helical" evidence="1">
    <location>
        <begin position="127"/>
        <end position="147"/>
    </location>
</feature>
<feature type="transmembrane region" description="Helical" evidence="1">
    <location>
        <begin position="243"/>
        <end position="261"/>
    </location>
</feature>
<sequence length="619" mass="67720">MKALKRYEQVMTVALCVFLVIYPFIMGFHVEEPVGIAETYFTKKSGYMSDTFQYYKEVVLIVFSAVLLILLGLGAALSFVMEEKWPKRYTMDRLPAVLLAVFLILHILSCVFSEFPEYAFLGLCLDYEGMAAIAGYGVLFTAGYMLLGTENGAGKALVSIRALALLIISGACFECIFGPAFNLKPVAEALTPDRYEHLLENVFLDYNGSISLTFANPGYFGGFCALLFPVLYGTAVSGRKKMLCMFDSVLAGGLFFCVIMSGSSGALYAAVTAAAGETIFLLYRERKYGNYWGIPVVVAAAAGLFLILGNTQIMDGEGGTERMARSVVNSQYTQEDDVFRVDRISLEGGILTIESGDRSLKAKAVGDGEEMSLSDIRFTDGNGSEIPLEQYPESARLSGEYSNVSVTVLGRTLSLDLGYQDPVEFYCYDGALYYIDFNGSLQESIPQPQVRGLEFLYPLFTGRGYIWVSSIPVLKECIFLGKGVGTFPFVYPQSEVAGMLNVHGSADYCIEIAHSWYLQTAVNGGIPALLCLLLLFALHLARGVRAYWKHPAAGNCPEPVSGMGMALFFGVLAYQIVGIVNNSSVAASPGFWILFGCSLGILRRGFCHNRSNDSRKEKF</sequence>
<feature type="transmembrane region" description="Helical" evidence="1">
    <location>
        <begin position="58"/>
        <end position="81"/>
    </location>
</feature>
<reference evidence="2" key="1">
    <citation type="journal article" date="2021" name="PeerJ">
        <title>Extensive microbial diversity within the chicken gut microbiome revealed by metagenomics and culture.</title>
        <authorList>
            <person name="Gilroy R."/>
            <person name="Ravi A."/>
            <person name="Getino M."/>
            <person name="Pursley I."/>
            <person name="Horton D.L."/>
            <person name="Alikhan N.F."/>
            <person name="Baker D."/>
            <person name="Gharbi K."/>
            <person name="Hall N."/>
            <person name="Watson M."/>
            <person name="Adriaenssens E.M."/>
            <person name="Foster-Nyarko E."/>
            <person name="Jarju S."/>
            <person name="Secka A."/>
            <person name="Antonio M."/>
            <person name="Oren A."/>
            <person name="Chaudhuri R.R."/>
            <person name="La Ragione R."/>
            <person name="Hildebrand F."/>
            <person name="Pallen M.J."/>
        </authorList>
    </citation>
    <scope>NUCLEOTIDE SEQUENCE</scope>
    <source>
        <strain evidence="2">CHK196-3914</strain>
    </source>
</reference>
<feature type="transmembrane region" description="Helical" evidence="1">
    <location>
        <begin position="586"/>
        <end position="606"/>
    </location>
</feature>
<dbReference type="AlphaFoldDB" id="A0A9D2GBC1"/>
<dbReference type="EMBL" id="DXAY01000270">
    <property type="protein sequence ID" value="HIZ75915.1"/>
    <property type="molecule type" value="Genomic_DNA"/>
</dbReference>
<dbReference type="GO" id="GO:0016874">
    <property type="term" value="F:ligase activity"/>
    <property type="evidence" value="ECO:0007669"/>
    <property type="project" value="UniProtKB-KW"/>
</dbReference>
<proteinExistence type="predicted"/>
<dbReference type="InterPro" id="IPR051533">
    <property type="entry name" value="WaaL-like"/>
</dbReference>
<comment type="caution">
    <text evidence="2">The sequence shown here is derived from an EMBL/GenBank/DDBJ whole genome shotgun (WGS) entry which is preliminary data.</text>
</comment>
<feature type="transmembrane region" description="Helical" evidence="1">
    <location>
        <begin position="516"/>
        <end position="541"/>
    </location>
</feature>
<keyword evidence="1" id="KW-0812">Transmembrane</keyword>
<feature type="transmembrane region" description="Helical" evidence="1">
    <location>
        <begin position="93"/>
        <end position="115"/>
    </location>
</feature>
<accession>A0A9D2GBC1</accession>
<name>A0A9D2GBC1_9FIRM</name>
<evidence type="ECO:0000313" key="3">
    <source>
        <dbReference type="Proteomes" id="UP000824116"/>
    </source>
</evidence>
<dbReference type="Proteomes" id="UP000824116">
    <property type="component" value="Unassembled WGS sequence"/>
</dbReference>
<reference evidence="2" key="2">
    <citation type="submission" date="2021-04" db="EMBL/GenBank/DDBJ databases">
        <authorList>
            <person name="Gilroy R."/>
        </authorList>
    </citation>
    <scope>NUCLEOTIDE SEQUENCE</scope>
    <source>
        <strain evidence="2">CHK196-3914</strain>
    </source>
</reference>
<evidence type="ECO:0000256" key="1">
    <source>
        <dbReference type="SAM" id="Phobius"/>
    </source>
</evidence>
<dbReference type="PANTHER" id="PTHR37422">
    <property type="entry name" value="TEICHURONIC ACID BIOSYNTHESIS PROTEIN TUAE"/>
    <property type="match status" value="1"/>
</dbReference>
<feature type="transmembrane region" description="Helical" evidence="1">
    <location>
        <begin position="159"/>
        <end position="181"/>
    </location>
</feature>
<feature type="transmembrane region" description="Helical" evidence="1">
    <location>
        <begin position="562"/>
        <end position="580"/>
    </location>
</feature>